<dbReference type="GO" id="GO:0003700">
    <property type="term" value="F:DNA-binding transcription factor activity"/>
    <property type="evidence" value="ECO:0007669"/>
    <property type="project" value="InterPro"/>
</dbReference>
<dbReference type="RefSeq" id="WP_007005607.1">
    <property type="nucleotide sequence ID" value="NZ_GG770783.1"/>
</dbReference>
<dbReference type="PROSITE" id="PS01124">
    <property type="entry name" value="HTH_ARAC_FAMILY_2"/>
    <property type="match status" value="1"/>
</dbReference>
<dbReference type="InterPro" id="IPR018060">
    <property type="entry name" value="HTH_AraC"/>
</dbReference>
<dbReference type="AlphaFoldDB" id="D5RGZ7"/>
<proteinExistence type="predicted"/>
<dbReference type="HOGENOM" id="CLU_049704_0_1_5"/>
<dbReference type="InterPro" id="IPR050204">
    <property type="entry name" value="AraC_XylS_family_regulators"/>
</dbReference>
<dbReference type="Gene3D" id="1.10.10.60">
    <property type="entry name" value="Homeodomain-like"/>
    <property type="match status" value="1"/>
</dbReference>
<feature type="non-terminal residue" evidence="5">
    <location>
        <position position="332"/>
    </location>
</feature>
<feature type="domain" description="HTH araC/xylS-type" evidence="4">
    <location>
        <begin position="224"/>
        <end position="324"/>
    </location>
</feature>
<keyword evidence="1" id="KW-0805">Transcription regulation</keyword>
<dbReference type="PRINTS" id="PR00032">
    <property type="entry name" value="HTHARAC"/>
</dbReference>
<protein>
    <submittedName>
        <fullName evidence="5">Transcriptional regulator, AraC family</fullName>
    </submittedName>
</protein>
<evidence type="ECO:0000259" key="4">
    <source>
        <dbReference type="PROSITE" id="PS01124"/>
    </source>
</evidence>
<dbReference type="PANTHER" id="PTHR46796:SF6">
    <property type="entry name" value="ARAC SUBFAMILY"/>
    <property type="match status" value="1"/>
</dbReference>
<gene>
    <name evidence="5" type="ORF">HMPREF0731_0356</name>
</gene>
<organism evidence="5 6">
    <name type="scientific">Pseudoroseomonas cervicalis ATCC 49957</name>
    <dbReference type="NCBI Taxonomy" id="525371"/>
    <lineage>
        <taxon>Bacteria</taxon>
        <taxon>Pseudomonadati</taxon>
        <taxon>Pseudomonadota</taxon>
        <taxon>Alphaproteobacteria</taxon>
        <taxon>Acetobacterales</taxon>
        <taxon>Roseomonadaceae</taxon>
        <taxon>Roseomonas</taxon>
    </lineage>
</organism>
<name>D5RGZ7_9PROT</name>
<dbReference type="Proteomes" id="UP000005324">
    <property type="component" value="Unassembled WGS sequence"/>
</dbReference>
<dbReference type="EMBL" id="ADVL01000067">
    <property type="protein sequence ID" value="EFH13429.1"/>
    <property type="molecule type" value="Genomic_DNA"/>
</dbReference>
<comment type="caution">
    <text evidence="5">The sequence shown here is derived from an EMBL/GenBank/DDBJ whole genome shotgun (WGS) entry which is preliminary data.</text>
</comment>
<accession>D5RGZ7</accession>
<dbReference type="InterPro" id="IPR035418">
    <property type="entry name" value="AraC-bd_2"/>
</dbReference>
<evidence type="ECO:0000313" key="5">
    <source>
        <dbReference type="EMBL" id="EFH13429.1"/>
    </source>
</evidence>
<keyword evidence="2" id="KW-0238">DNA-binding</keyword>
<dbReference type="Pfam" id="PF12833">
    <property type="entry name" value="HTH_18"/>
    <property type="match status" value="1"/>
</dbReference>
<dbReference type="SUPFAM" id="SSF46689">
    <property type="entry name" value="Homeodomain-like"/>
    <property type="match status" value="1"/>
</dbReference>
<keyword evidence="6" id="KW-1185">Reference proteome</keyword>
<dbReference type="InterPro" id="IPR009057">
    <property type="entry name" value="Homeodomain-like_sf"/>
</dbReference>
<evidence type="ECO:0000256" key="1">
    <source>
        <dbReference type="ARBA" id="ARBA00023015"/>
    </source>
</evidence>
<dbReference type="InterPro" id="IPR020449">
    <property type="entry name" value="Tscrpt_reg_AraC-type_HTH"/>
</dbReference>
<dbReference type="GO" id="GO:0043565">
    <property type="term" value="F:sequence-specific DNA binding"/>
    <property type="evidence" value="ECO:0007669"/>
    <property type="project" value="InterPro"/>
</dbReference>
<keyword evidence="3" id="KW-0804">Transcription</keyword>
<dbReference type="SMART" id="SM00342">
    <property type="entry name" value="HTH_ARAC"/>
    <property type="match status" value="1"/>
</dbReference>
<evidence type="ECO:0000313" key="6">
    <source>
        <dbReference type="Proteomes" id="UP000005324"/>
    </source>
</evidence>
<evidence type="ECO:0000256" key="2">
    <source>
        <dbReference type="ARBA" id="ARBA00023125"/>
    </source>
</evidence>
<evidence type="ECO:0000256" key="3">
    <source>
        <dbReference type="ARBA" id="ARBA00023163"/>
    </source>
</evidence>
<dbReference type="Pfam" id="PF14525">
    <property type="entry name" value="AraC_binding_2"/>
    <property type="match status" value="1"/>
</dbReference>
<dbReference type="PANTHER" id="PTHR46796">
    <property type="entry name" value="HTH-TYPE TRANSCRIPTIONAL ACTIVATOR RHAS-RELATED"/>
    <property type="match status" value="1"/>
</dbReference>
<reference evidence="5 6" key="1">
    <citation type="submission" date="2010-04" db="EMBL/GenBank/DDBJ databases">
        <authorList>
            <person name="Qin X."/>
            <person name="Bachman B."/>
            <person name="Battles P."/>
            <person name="Bell A."/>
            <person name="Bess C."/>
            <person name="Bickham C."/>
            <person name="Chaboub L."/>
            <person name="Chen D."/>
            <person name="Coyle M."/>
            <person name="Deiros D.R."/>
            <person name="Dinh H."/>
            <person name="Forbes L."/>
            <person name="Fowler G."/>
            <person name="Francisco L."/>
            <person name="Fu Q."/>
            <person name="Gubbala S."/>
            <person name="Hale W."/>
            <person name="Han Y."/>
            <person name="Hemphill L."/>
            <person name="Highlander S.K."/>
            <person name="Hirani K."/>
            <person name="Hogues M."/>
            <person name="Jackson L."/>
            <person name="Jakkamsetti A."/>
            <person name="Javaid M."/>
            <person name="Jiang H."/>
            <person name="Korchina V."/>
            <person name="Kovar C."/>
            <person name="Lara F."/>
            <person name="Lee S."/>
            <person name="Mata R."/>
            <person name="Mathew T."/>
            <person name="Moen C."/>
            <person name="Morales K."/>
            <person name="Munidasa M."/>
            <person name="Nazareth L."/>
            <person name="Ngo R."/>
            <person name="Nguyen L."/>
            <person name="Okwuonu G."/>
            <person name="Ongeri F."/>
            <person name="Patil S."/>
            <person name="Petrosino J."/>
            <person name="Pham C."/>
            <person name="Pham P."/>
            <person name="Pu L.-L."/>
            <person name="Puazo M."/>
            <person name="Raj R."/>
            <person name="Reid J."/>
            <person name="Rouhana J."/>
            <person name="Saada N."/>
            <person name="Shang Y."/>
            <person name="Simmons D."/>
            <person name="Thornton R."/>
            <person name="Warren J."/>
            <person name="Weissenberger G."/>
            <person name="Zhang J."/>
            <person name="Zhang L."/>
            <person name="Zhou C."/>
            <person name="Zhu D."/>
            <person name="Muzny D."/>
            <person name="Worley K."/>
            <person name="Gibbs R."/>
        </authorList>
    </citation>
    <scope>NUCLEOTIDE SEQUENCE [LARGE SCALE GENOMIC DNA]</scope>
    <source>
        <strain evidence="5 6">ATCC 49957</strain>
    </source>
</reference>
<sequence length="332" mass="35909">MPDARSAPLSPAAMQFDGAAAGSPEQAFWTWRQIAAVFFDVALPTPEAMDRFHVSVESHDLGGVVIGRIAASAQIFRRSSFTIARTGVDHFLVQLYRQGGYEGVAGALPVTVRPGDICILDMAQTLHTQAEDFENITLVVPRASLAPLVPKPEALHGVVVEGGTPLGRLLGQHLVGLQECGGQLTQAEAQPLLQATAMLVAACATPVLAARQEGPSPVHTPSLVLIRRFIESNLAAPQLSPEMLTRQFGVSRPTLYRLFEPYGGVASYIRRRRLERCFQEITAAVPERRRIAEIAYGWGFRNEAAFSRSFREAFGMSPREARLAGGTRPAGG</sequence>